<evidence type="ECO:0000256" key="2">
    <source>
        <dbReference type="PROSITE-ProRule" id="PRU00285"/>
    </source>
</evidence>
<evidence type="ECO:0000259" key="5">
    <source>
        <dbReference type="PROSITE" id="PS01031"/>
    </source>
</evidence>
<sequence length="194" mass="22183">MDRRSLLSYFDPEPAEWSLFDPWRFALQSFGHHHGASLLPRHSSSDIPLLFDQYLKELQKDFESVQSFDENGFNFRLDVQEFKPEEITVTLKDNIVIVEGKHEERSDAHGTISRQFTRKFALPKGQVDVEKLQSNLSSDGILTINAPKLQAIEGKSRTIPITKTGPAKKEIKDQKKETNGATEEKKQEKNGDKK</sequence>
<feature type="region of interest" description="Disordered" evidence="4">
    <location>
        <begin position="155"/>
        <end position="194"/>
    </location>
</feature>
<gene>
    <name evidence="6" type="primary">CSON002823</name>
</gene>
<proteinExistence type="inferred from homology"/>
<dbReference type="GO" id="GO:0005634">
    <property type="term" value="C:nucleus"/>
    <property type="evidence" value="ECO:0007669"/>
    <property type="project" value="TreeGrafter"/>
</dbReference>
<dbReference type="GO" id="GO:0042026">
    <property type="term" value="P:protein refolding"/>
    <property type="evidence" value="ECO:0007669"/>
    <property type="project" value="TreeGrafter"/>
</dbReference>
<dbReference type="GO" id="GO:0051082">
    <property type="term" value="F:unfolded protein binding"/>
    <property type="evidence" value="ECO:0007669"/>
    <property type="project" value="TreeGrafter"/>
</dbReference>
<dbReference type="VEuPathDB" id="VectorBase:CSON002823"/>
<dbReference type="PANTHER" id="PTHR45640:SF13">
    <property type="entry name" value="HEAT SHOCK PROTEIN 22-RELATED"/>
    <property type="match status" value="1"/>
</dbReference>
<dbReference type="EMBL" id="UFQT01000147">
    <property type="protein sequence ID" value="SSX20891.1"/>
    <property type="molecule type" value="Genomic_DNA"/>
</dbReference>
<evidence type="ECO:0000256" key="4">
    <source>
        <dbReference type="SAM" id="MobiDB-lite"/>
    </source>
</evidence>
<dbReference type="PRINTS" id="PR00299">
    <property type="entry name" value="ACRYSTALLIN"/>
</dbReference>
<accession>A0A336K7P8</accession>
<dbReference type="InterPro" id="IPR002068">
    <property type="entry name" value="A-crystallin/Hsp20_dom"/>
</dbReference>
<evidence type="ECO:0000256" key="1">
    <source>
        <dbReference type="ARBA" id="ARBA00023016"/>
    </source>
</evidence>
<dbReference type="CDD" id="cd06526">
    <property type="entry name" value="metazoan_ACD"/>
    <property type="match status" value="1"/>
</dbReference>
<dbReference type="GO" id="GO:0009408">
    <property type="term" value="P:response to heat"/>
    <property type="evidence" value="ECO:0007669"/>
    <property type="project" value="TreeGrafter"/>
</dbReference>
<dbReference type="InterPro" id="IPR008978">
    <property type="entry name" value="HSP20-like_chaperone"/>
</dbReference>
<organism evidence="6">
    <name type="scientific">Culicoides sonorensis</name>
    <name type="common">Biting midge</name>
    <dbReference type="NCBI Taxonomy" id="179676"/>
    <lineage>
        <taxon>Eukaryota</taxon>
        <taxon>Metazoa</taxon>
        <taxon>Ecdysozoa</taxon>
        <taxon>Arthropoda</taxon>
        <taxon>Hexapoda</taxon>
        <taxon>Insecta</taxon>
        <taxon>Pterygota</taxon>
        <taxon>Neoptera</taxon>
        <taxon>Endopterygota</taxon>
        <taxon>Diptera</taxon>
        <taxon>Nematocera</taxon>
        <taxon>Chironomoidea</taxon>
        <taxon>Ceratopogonidae</taxon>
        <taxon>Ceratopogoninae</taxon>
        <taxon>Culicoides</taxon>
        <taxon>Monoculicoides</taxon>
    </lineage>
</organism>
<protein>
    <submittedName>
        <fullName evidence="6">CSON002823 protein</fullName>
    </submittedName>
</protein>
<dbReference type="PROSITE" id="PS01031">
    <property type="entry name" value="SHSP"/>
    <property type="match status" value="1"/>
</dbReference>
<dbReference type="GO" id="GO:0005737">
    <property type="term" value="C:cytoplasm"/>
    <property type="evidence" value="ECO:0007669"/>
    <property type="project" value="TreeGrafter"/>
</dbReference>
<reference evidence="7" key="2">
    <citation type="submission" date="2018-07" db="EMBL/GenBank/DDBJ databases">
        <authorList>
            <person name="Quirk P.G."/>
            <person name="Krulwich T.A."/>
        </authorList>
    </citation>
    <scope>NUCLEOTIDE SEQUENCE</scope>
</reference>
<dbReference type="Pfam" id="PF00011">
    <property type="entry name" value="HSP20"/>
    <property type="match status" value="1"/>
</dbReference>
<feature type="compositionally biased region" description="Basic and acidic residues" evidence="4">
    <location>
        <begin position="167"/>
        <end position="194"/>
    </location>
</feature>
<comment type="similarity">
    <text evidence="2 3">Belongs to the small heat shock protein (HSP20) family.</text>
</comment>
<dbReference type="EMBL" id="UFQS01000147">
    <property type="protein sequence ID" value="SSX00511.1"/>
    <property type="molecule type" value="Genomic_DNA"/>
</dbReference>
<keyword evidence="1" id="KW-0346">Stress response</keyword>
<evidence type="ECO:0000256" key="3">
    <source>
        <dbReference type="RuleBase" id="RU003616"/>
    </source>
</evidence>
<name>A0A336K7P8_CULSO</name>
<dbReference type="InterPro" id="IPR001436">
    <property type="entry name" value="Alpha-crystallin/sHSP_animal"/>
</dbReference>
<dbReference type="SUPFAM" id="SSF49764">
    <property type="entry name" value="HSP20-like chaperones"/>
    <property type="match status" value="1"/>
</dbReference>
<dbReference type="AlphaFoldDB" id="A0A336K7P8"/>
<reference evidence="6" key="1">
    <citation type="submission" date="2018-04" db="EMBL/GenBank/DDBJ databases">
        <authorList>
            <person name="Go L.Y."/>
            <person name="Mitchell J.A."/>
        </authorList>
    </citation>
    <scope>NUCLEOTIDE SEQUENCE</scope>
    <source>
        <tissue evidence="6">Whole organism</tissue>
    </source>
</reference>
<dbReference type="PANTHER" id="PTHR45640">
    <property type="entry name" value="HEAT SHOCK PROTEIN HSP-12.2-RELATED"/>
    <property type="match status" value="1"/>
</dbReference>
<feature type="domain" description="SHSP" evidence="5">
    <location>
        <begin position="53"/>
        <end position="164"/>
    </location>
</feature>
<evidence type="ECO:0000313" key="7">
    <source>
        <dbReference type="EMBL" id="SSX20891.1"/>
    </source>
</evidence>
<evidence type="ECO:0000313" key="6">
    <source>
        <dbReference type="EMBL" id="SSX00511.1"/>
    </source>
</evidence>
<dbReference type="OMA" id="YFEPSHI"/>
<dbReference type="Gene3D" id="2.60.40.790">
    <property type="match status" value="1"/>
</dbReference>